<protein>
    <submittedName>
        <fullName evidence="2">RHS repeat-associated core domain-containing protein</fullName>
    </submittedName>
</protein>
<name>A0ABR7Z3Q3_9PSED</name>
<dbReference type="RefSeq" id="WP_190421999.1">
    <property type="nucleotide sequence ID" value="NZ_JAAOCA010000018.1"/>
</dbReference>
<dbReference type="EMBL" id="JAAOCA010000018">
    <property type="protein sequence ID" value="MBD1600029.1"/>
    <property type="molecule type" value="Genomic_DNA"/>
</dbReference>
<evidence type="ECO:0000313" key="3">
    <source>
        <dbReference type="Proteomes" id="UP000805841"/>
    </source>
</evidence>
<accession>A0ABR7Z3Q3</accession>
<comment type="caution">
    <text evidence="2">The sequence shown here is derived from an EMBL/GenBank/DDBJ whole genome shotgun (WGS) entry which is preliminary data.</text>
</comment>
<dbReference type="Proteomes" id="UP000805841">
    <property type="component" value="Unassembled WGS sequence"/>
</dbReference>
<proteinExistence type="predicted"/>
<dbReference type="NCBIfam" id="TIGR03696">
    <property type="entry name" value="Rhs_assc_core"/>
    <property type="match status" value="1"/>
</dbReference>
<dbReference type="InterPro" id="IPR022385">
    <property type="entry name" value="Rhs_assc_core"/>
</dbReference>
<evidence type="ECO:0000313" key="2">
    <source>
        <dbReference type="EMBL" id="MBD1600029.1"/>
    </source>
</evidence>
<feature type="region of interest" description="Disordered" evidence="1">
    <location>
        <begin position="174"/>
        <end position="200"/>
    </location>
</feature>
<evidence type="ECO:0000256" key="1">
    <source>
        <dbReference type="SAM" id="MobiDB-lite"/>
    </source>
</evidence>
<organism evidence="2 3">
    <name type="scientific">Pseudomonas typographi</name>
    <dbReference type="NCBI Taxonomy" id="2715964"/>
    <lineage>
        <taxon>Bacteria</taxon>
        <taxon>Pseudomonadati</taxon>
        <taxon>Pseudomonadota</taxon>
        <taxon>Gammaproteobacteria</taxon>
        <taxon>Pseudomonadales</taxon>
        <taxon>Pseudomonadaceae</taxon>
        <taxon>Pseudomonas</taxon>
    </lineage>
</organism>
<sequence>MTMLLITDMAHSVLGAGGPRAGYTPAGYTSGAVGACGFHGQRLDGHGTFYVLGHGRRAYGPAQMRFIQPDVLSPFAEGGLNSYAYCGAEPVNRADPTGQFFVALRRLLGRVSKNRGGPLRDLSTTLTPAASLRTNTTANLWRDGGPLPKFNRFSRGGAPDGFVSNRFRKRAQAPIDRGLSDLAPQSPAARPSLRLPAEPAPDYGPLALPVVRAKRGRAMKVRFQEEASVVVYPADCPDIPLADALNAKVPIFRETL</sequence>
<keyword evidence="3" id="KW-1185">Reference proteome</keyword>
<dbReference type="Gene3D" id="2.180.10.10">
    <property type="entry name" value="RHS repeat-associated core"/>
    <property type="match status" value="1"/>
</dbReference>
<reference evidence="2 3" key="1">
    <citation type="journal article" date="2020" name="Insects">
        <title>Bacteria Belonging to Pseudomonas typographi sp. nov. from the Bark Beetle Ips typographus Have Genomic Potential to Aid in the Host Ecology.</title>
        <authorList>
            <person name="Peral-Aranega E."/>
            <person name="Saati-Santamaria Z."/>
            <person name="Kolarik M."/>
            <person name="Rivas R."/>
            <person name="Garcia-Fraile P."/>
        </authorList>
    </citation>
    <scope>NUCLEOTIDE SEQUENCE [LARGE SCALE GENOMIC DNA]</scope>
    <source>
        <strain evidence="2 3">CA3A</strain>
    </source>
</reference>
<gene>
    <name evidence="2" type="ORF">HAQ05_15140</name>
</gene>